<feature type="domain" description="TonB C-terminal" evidence="11">
    <location>
        <begin position="42"/>
        <end position="138"/>
    </location>
</feature>
<protein>
    <recommendedName>
        <fullName evidence="11">TonB C-terminal domain-containing protein</fullName>
    </recommendedName>
</protein>
<sequence>MPALRLLLYFCLLAPACAVTAQSTAPSARNESYDEIPPRFKAGDKMLMRIIADSMRYPPAARQDRIGGKIVVEFIVDTAGNIRAASVVEGIRSDLDQEAIRLVNLLNGWHPGIQNGKKVNVQFRLPLYFYPDPRFRRQYKKAHQTGPADN</sequence>
<dbReference type="Gene3D" id="3.30.1150.10">
    <property type="match status" value="1"/>
</dbReference>
<dbReference type="PROSITE" id="PS52015">
    <property type="entry name" value="TONB_CTD"/>
    <property type="match status" value="1"/>
</dbReference>
<gene>
    <name evidence="12" type="ORF">DLD77_00300</name>
</gene>
<dbReference type="SUPFAM" id="SSF74653">
    <property type="entry name" value="TolA/TonB C-terminal domain"/>
    <property type="match status" value="1"/>
</dbReference>
<comment type="subcellular location">
    <subcellularLocation>
        <location evidence="1">Cell inner membrane</location>
        <topology evidence="1">Single-pass membrane protein</topology>
        <orientation evidence="1">Periplasmic side</orientation>
    </subcellularLocation>
</comment>
<organism evidence="12 13">
    <name type="scientific">Chitinophaga alhagiae</name>
    <dbReference type="NCBI Taxonomy" id="2203219"/>
    <lineage>
        <taxon>Bacteria</taxon>
        <taxon>Pseudomonadati</taxon>
        <taxon>Bacteroidota</taxon>
        <taxon>Chitinophagia</taxon>
        <taxon>Chitinophagales</taxon>
        <taxon>Chitinophagaceae</taxon>
        <taxon>Chitinophaga</taxon>
    </lineage>
</organism>
<evidence type="ECO:0000313" key="12">
    <source>
        <dbReference type="EMBL" id="AWO00255.1"/>
    </source>
</evidence>
<evidence type="ECO:0000256" key="4">
    <source>
        <dbReference type="ARBA" id="ARBA00022475"/>
    </source>
</evidence>
<dbReference type="Pfam" id="PF03544">
    <property type="entry name" value="TonB_C"/>
    <property type="match status" value="1"/>
</dbReference>
<accession>A0ABM6W8I6</accession>
<keyword evidence="4" id="KW-1003">Cell membrane</keyword>
<dbReference type="PANTHER" id="PTHR33446">
    <property type="entry name" value="PROTEIN TONB-RELATED"/>
    <property type="match status" value="1"/>
</dbReference>
<dbReference type="InterPro" id="IPR006260">
    <property type="entry name" value="TonB/TolA_C"/>
</dbReference>
<comment type="similarity">
    <text evidence="2">Belongs to the TonB family.</text>
</comment>
<keyword evidence="3" id="KW-0813">Transport</keyword>
<evidence type="ECO:0000256" key="7">
    <source>
        <dbReference type="ARBA" id="ARBA00022927"/>
    </source>
</evidence>
<evidence type="ECO:0000256" key="10">
    <source>
        <dbReference type="SAM" id="SignalP"/>
    </source>
</evidence>
<dbReference type="PANTHER" id="PTHR33446:SF2">
    <property type="entry name" value="PROTEIN TONB"/>
    <property type="match status" value="1"/>
</dbReference>
<proteinExistence type="inferred from homology"/>
<evidence type="ECO:0000256" key="6">
    <source>
        <dbReference type="ARBA" id="ARBA00022692"/>
    </source>
</evidence>
<evidence type="ECO:0000313" key="13">
    <source>
        <dbReference type="Proteomes" id="UP000246099"/>
    </source>
</evidence>
<dbReference type="Proteomes" id="UP000246099">
    <property type="component" value="Chromosome"/>
</dbReference>
<dbReference type="EMBL" id="CP029600">
    <property type="protein sequence ID" value="AWO00255.1"/>
    <property type="molecule type" value="Genomic_DNA"/>
</dbReference>
<evidence type="ECO:0000256" key="3">
    <source>
        <dbReference type="ARBA" id="ARBA00022448"/>
    </source>
</evidence>
<dbReference type="RefSeq" id="WP_119075460.1">
    <property type="nucleotide sequence ID" value="NZ_QXMH01000001.1"/>
</dbReference>
<feature type="signal peptide" evidence="10">
    <location>
        <begin position="1"/>
        <end position="21"/>
    </location>
</feature>
<evidence type="ECO:0000256" key="9">
    <source>
        <dbReference type="ARBA" id="ARBA00023136"/>
    </source>
</evidence>
<reference evidence="12 13" key="1">
    <citation type="submission" date="2018-05" db="EMBL/GenBank/DDBJ databases">
        <title>Chitinophaga sp. nov., isolated from rhizosphere soil of Alhagi.</title>
        <authorList>
            <person name="Liu Y."/>
        </authorList>
    </citation>
    <scope>NUCLEOTIDE SEQUENCE [LARGE SCALE GENOMIC DNA]</scope>
    <source>
        <strain evidence="12 13">T22</strain>
    </source>
</reference>
<evidence type="ECO:0000259" key="11">
    <source>
        <dbReference type="PROSITE" id="PS52015"/>
    </source>
</evidence>
<evidence type="ECO:0000256" key="2">
    <source>
        <dbReference type="ARBA" id="ARBA00006555"/>
    </source>
</evidence>
<keyword evidence="7" id="KW-0653">Protein transport</keyword>
<evidence type="ECO:0000256" key="5">
    <source>
        <dbReference type="ARBA" id="ARBA00022519"/>
    </source>
</evidence>
<feature type="chain" id="PRO_5047436901" description="TonB C-terminal domain-containing protein" evidence="10">
    <location>
        <begin position="22"/>
        <end position="150"/>
    </location>
</feature>
<evidence type="ECO:0000256" key="1">
    <source>
        <dbReference type="ARBA" id="ARBA00004383"/>
    </source>
</evidence>
<keyword evidence="6" id="KW-0812">Transmembrane</keyword>
<keyword evidence="9" id="KW-0472">Membrane</keyword>
<keyword evidence="10" id="KW-0732">Signal</keyword>
<keyword evidence="13" id="KW-1185">Reference proteome</keyword>
<keyword evidence="5" id="KW-0997">Cell inner membrane</keyword>
<dbReference type="InterPro" id="IPR051045">
    <property type="entry name" value="TonB-dependent_transducer"/>
</dbReference>
<keyword evidence="8" id="KW-1133">Transmembrane helix</keyword>
<dbReference type="InterPro" id="IPR037682">
    <property type="entry name" value="TonB_C"/>
</dbReference>
<name>A0ABM6W8I6_9BACT</name>
<dbReference type="NCBIfam" id="TIGR01352">
    <property type="entry name" value="tonB_Cterm"/>
    <property type="match status" value="1"/>
</dbReference>
<evidence type="ECO:0000256" key="8">
    <source>
        <dbReference type="ARBA" id="ARBA00022989"/>
    </source>
</evidence>